<evidence type="ECO:0000313" key="1">
    <source>
        <dbReference type="EMBL" id="CAI4015056.1"/>
    </source>
</evidence>
<name>A0A9P1GID5_9DINO</name>
<evidence type="ECO:0000313" key="2">
    <source>
        <dbReference type="EMBL" id="CAL4802368.1"/>
    </source>
</evidence>
<comment type="caution">
    <text evidence="1">The sequence shown here is derived from an EMBL/GenBank/DDBJ whole genome shotgun (WGS) entry which is preliminary data.</text>
</comment>
<protein>
    <submittedName>
        <fullName evidence="1">Uncharacterized protein</fullName>
    </submittedName>
</protein>
<reference evidence="2 3" key="2">
    <citation type="submission" date="2024-05" db="EMBL/GenBank/DDBJ databases">
        <authorList>
            <person name="Chen Y."/>
            <person name="Shah S."/>
            <person name="Dougan E. K."/>
            <person name="Thang M."/>
            <person name="Chan C."/>
        </authorList>
    </citation>
    <scope>NUCLEOTIDE SEQUENCE [LARGE SCALE GENOMIC DNA]</scope>
</reference>
<accession>A0A9P1GID5</accession>
<evidence type="ECO:0000313" key="3">
    <source>
        <dbReference type="Proteomes" id="UP001152797"/>
    </source>
</evidence>
<reference evidence="1" key="1">
    <citation type="submission" date="2022-10" db="EMBL/GenBank/DDBJ databases">
        <authorList>
            <person name="Chen Y."/>
            <person name="Dougan E. K."/>
            <person name="Chan C."/>
            <person name="Rhodes N."/>
            <person name="Thang M."/>
        </authorList>
    </citation>
    <scope>NUCLEOTIDE SEQUENCE</scope>
</reference>
<organism evidence="1">
    <name type="scientific">Cladocopium goreaui</name>
    <dbReference type="NCBI Taxonomy" id="2562237"/>
    <lineage>
        <taxon>Eukaryota</taxon>
        <taxon>Sar</taxon>
        <taxon>Alveolata</taxon>
        <taxon>Dinophyceae</taxon>
        <taxon>Suessiales</taxon>
        <taxon>Symbiodiniaceae</taxon>
        <taxon>Cladocopium</taxon>
    </lineage>
</organism>
<gene>
    <name evidence="1" type="ORF">C1SCF055_LOCUS39909</name>
</gene>
<dbReference type="EMBL" id="CAMXCT030006511">
    <property type="protein sequence ID" value="CAL4802368.1"/>
    <property type="molecule type" value="Genomic_DNA"/>
</dbReference>
<sequence length="109" mass="11662">MSTQGDLKATDDLSALEDVPIWILPGVLCSILSVMDALQVHAKVGPDASFATWMNMWLLHGVGEKSSSVKLEHSLSLLGRRSSVANSPFAQLSKTGIRICLVQRGSRAG</sequence>
<dbReference type="Proteomes" id="UP001152797">
    <property type="component" value="Unassembled WGS sequence"/>
</dbReference>
<dbReference type="EMBL" id="CAMXCT010006511">
    <property type="protein sequence ID" value="CAI4015056.1"/>
    <property type="molecule type" value="Genomic_DNA"/>
</dbReference>
<dbReference type="AlphaFoldDB" id="A0A9P1GID5"/>
<dbReference type="EMBL" id="CAMXCT020006511">
    <property type="protein sequence ID" value="CAL1168431.1"/>
    <property type="molecule type" value="Genomic_DNA"/>
</dbReference>
<proteinExistence type="predicted"/>
<keyword evidence="3" id="KW-1185">Reference proteome</keyword>